<keyword evidence="2" id="KW-1003">Cell membrane</keyword>
<proteinExistence type="predicted"/>
<evidence type="ECO:0000313" key="8">
    <source>
        <dbReference type="EMBL" id="KAG2218534.1"/>
    </source>
</evidence>
<protein>
    <recommendedName>
        <fullName evidence="10">Hyaluronan synthase</fullName>
    </recommendedName>
</protein>
<dbReference type="GO" id="GO:0030213">
    <property type="term" value="P:hyaluronan biosynthetic process"/>
    <property type="evidence" value="ECO:0007669"/>
    <property type="project" value="TreeGrafter"/>
</dbReference>
<name>A0A8H7RVH1_9FUNG</name>
<organism evidence="8 9">
    <name type="scientific">Circinella minor</name>
    <dbReference type="NCBI Taxonomy" id="1195481"/>
    <lineage>
        <taxon>Eukaryota</taxon>
        <taxon>Fungi</taxon>
        <taxon>Fungi incertae sedis</taxon>
        <taxon>Mucoromycota</taxon>
        <taxon>Mucoromycotina</taxon>
        <taxon>Mucoromycetes</taxon>
        <taxon>Mucorales</taxon>
        <taxon>Lichtheimiaceae</taxon>
        <taxon>Circinella</taxon>
    </lineage>
</organism>
<evidence type="ECO:0000256" key="1">
    <source>
        <dbReference type="ARBA" id="ARBA00004236"/>
    </source>
</evidence>
<keyword evidence="9" id="KW-1185">Reference proteome</keyword>
<evidence type="ECO:0000256" key="2">
    <source>
        <dbReference type="ARBA" id="ARBA00022475"/>
    </source>
</evidence>
<feature type="transmembrane region" description="Helical" evidence="7">
    <location>
        <begin position="448"/>
        <end position="467"/>
    </location>
</feature>
<keyword evidence="4" id="KW-0808">Transferase</keyword>
<evidence type="ECO:0008006" key="10">
    <source>
        <dbReference type="Google" id="ProtNLM"/>
    </source>
</evidence>
<dbReference type="GO" id="GO:0050501">
    <property type="term" value="F:hyaluronan synthase activity"/>
    <property type="evidence" value="ECO:0007669"/>
    <property type="project" value="TreeGrafter"/>
</dbReference>
<feature type="transmembrane region" description="Helical" evidence="7">
    <location>
        <begin position="9"/>
        <end position="29"/>
    </location>
</feature>
<feature type="transmembrane region" description="Helical" evidence="7">
    <location>
        <begin position="41"/>
        <end position="61"/>
    </location>
</feature>
<feature type="transmembrane region" description="Helical" evidence="7">
    <location>
        <begin position="473"/>
        <end position="494"/>
    </location>
</feature>
<evidence type="ECO:0000256" key="5">
    <source>
        <dbReference type="ARBA" id="ARBA00023136"/>
    </source>
</evidence>
<keyword evidence="3" id="KW-0328">Glycosyltransferase</keyword>
<dbReference type="SUPFAM" id="SSF53448">
    <property type="entry name" value="Nucleotide-diphospho-sugar transferases"/>
    <property type="match status" value="1"/>
</dbReference>
<dbReference type="PANTHER" id="PTHR22913">
    <property type="entry name" value="HYALURONAN SYNTHASE"/>
    <property type="match status" value="1"/>
</dbReference>
<feature type="transmembrane region" description="Helical" evidence="7">
    <location>
        <begin position="557"/>
        <end position="577"/>
    </location>
</feature>
<evidence type="ECO:0000256" key="6">
    <source>
        <dbReference type="SAM" id="MobiDB-lite"/>
    </source>
</evidence>
<evidence type="ECO:0000256" key="3">
    <source>
        <dbReference type="ARBA" id="ARBA00022676"/>
    </source>
</evidence>
<dbReference type="InterPro" id="IPR029044">
    <property type="entry name" value="Nucleotide-diphossugar_trans"/>
</dbReference>
<comment type="caution">
    <text evidence="8">The sequence shown here is derived from an EMBL/GenBank/DDBJ whole genome shotgun (WGS) entry which is preliminary data.</text>
</comment>
<feature type="region of interest" description="Disordered" evidence="6">
    <location>
        <begin position="205"/>
        <end position="231"/>
    </location>
</feature>
<sequence length="612" mass="70396">MIWTLPLKIIYSITISCLFVVPAIVGYALHLHVTRHSFWALGVYGTVVFCFILLQLTFASLNRYLLWRFRKREPPPISSRSDNNNDTTIKQEQDHQHPKLYNMNHGQLQDDQQQKRRKATKVGLAVVGYREEPMLFAQCLESIQRLEYPDPIKIVVVVDGKDPQDHEMATIFEKAFPGNHPVVVLPHLLSDPEGEEVNNMLKNEKHHQNQSLPLESVVDNTSSSSSSDSTLQIKKQQGIILPTDTRAVCYLQPHRGKRHAMYTAFRVLMAAGCDAVMSTDSDTRFDPQALIELERALYWHEDIGAAAGDVRIWNSGDGLLSFMSSLRYWMAFNIERAAQSFNRCVTCVSGPMGLYRTSVLAEVLDDWIKQRFLGMECTYGDDRHLTNRVLLRGHRVVYTHYAYCETETPTQFLRWFKQQTRWSKSFYRELIWNARSLHKHSPWMAAELFYQGVYPFVLLFSIFYILWAHAPLVLAVWLVSLIAIASIKTIYSMIVSRSIRFLAFPLYSIYYLMGLVPAKMWALVSLWDVGWGTSARSAAERKLENVLCLQIKEALPIVLWILVIVAGITFNLTIFFLNPTNNLHGGTNDSNYQPNVPDPNSIVFYPNNEYYY</sequence>
<feature type="transmembrane region" description="Helical" evidence="7">
    <location>
        <begin position="501"/>
        <end position="524"/>
    </location>
</feature>
<feature type="compositionally biased region" description="Polar residues" evidence="6">
    <location>
        <begin position="78"/>
        <end position="88"/>
    </location>
</feature>
<dbReference type="OrthoDB" id="9876900at2759"/>
<evidence type="ECO:0000256" key="7">
    <source>
        <dbReference type="SAM" id="Phobius"/>
    </source>
</evidence>
<gene>
    <name evidence="8" type="ORF">INT45_013972</name>
</gene>
<dbReference type="GO" id="GO:0085029">
    <property type="term" value="P:extracellular matrix assembly"/>
    <property type="evidence" value="ECO:0007669"/>
    <property type="project" value="TreeGrafter"/>
</dbReference>
<dbReference type="Pfam" id="PF13641">
    <property type="entry name" value="Glyco_tranf_2_3"/>
    <property type="match status" value="1"/>
</dbReference>
<dbReference type="Gene3D" id="3.90.550.10">
    <property type="entry name" value="Spore Coat Polysaccharide Biosynthesis Protein SpsA, Chain A"/>
    <property type="match status" value="1"/>
</dbReference>
<comment type="subcellular location">
    <subcellularLocation>
        <location evidence="1">Cell membrane</location>
    </subcellularLocation>
</comment>
<evidence type="ECO:0000256" key="4">
    <source>
        <dbReference type="ARBA" id="ARBA00022679"/>
    </source>
</evidence>
<keyword evidence="7" id="KW-1133">Transmembrane helix</keyword>
<dbReference type="EMBL" id="JAEPRB010000224">
    <property type="protein sequence ID" value="KAG2218534.1"/>
    <property type="molecule type" value="Genomic_DNA"/>
</dbReference>
<reference evidence="8 9" key="1">
    <citation type="submission" date="2020-12" db="EMBL/GenBank/DDBJ databases">
        <title>Metabolic potential, ecology and presence of endohyphal bacteria is reflected in genomic diversity of Mucoromycotina.</title>
        <authorList>
            <person name="Muszewska A."/>
            <person name="Okrasinska A."/>
            <person name="Steczkiewicz K."/>
            <person name="Drgas O."/>
            <person name="Orlowska M."/>
            <person name="Perlinska-Lenart U."/>
            <person name="Aleksandrzak-Piekarczyk T."/>
            <person name="Szatraj K."/>
            <person name="Zielenkiewicz U."/>
            <person name="Pilsyk S."/>
            <person name="Malc E."/>
            <person name="Mieczkowski P."/>
            <person name="Kruszewska J.S."/>
            <person name="Biernat P."/>
            <person name="Pawlowska J."/>
        </authorList>
    </citation>
    <scope>NUCLEOTIDE SEQUENCE [LARGE SCALE GENOMIC DNA]</scope>
    <source>
        <strain evidence="8 9">CBS 142.35</strain>
    </source>
</reference>
<accession>A0A8H7RVH1</accession>
<dbReference type="Proteomes" id="UP000646827">
    <property type="component" value="Unassembled WGS sequence"/>
</dbReference>
<keyword evidence="5 7" id="KW-0472">Membrane</keyword>
<keyword evidence="7" id="KW-0812">Transmembrane</keyword>
<feature type="region of interest" description="Disordered" evidence="6">
    <location>
        <begin position="76"/>
        <end position="96"/>
    </location>
</feature>
<dbReference type="PANTHER" id="PTHR22913:SF12">
    <property type="entry name" value="MANNURONAN SYNTHASE"/>
    <property type="match status" value="1"/>
</dbReference>
<dbReference type="GO" id="GO:0005886">
    <property type="term" value="C:plasma membrane"/>
    <property type="evidence" value="ECO:0007669"/>
    <property type="project" value="UniProtKB-SubCell"/>
</dbReference>
<dbReference type="AlphaFoldDB" id="A0A8H7RVH1"/>
<evidence type="ECO:0000313" key="9">
    <source>
        <dbReference type="Proteomes" id="UP000646827"/>
    </source>
</evidence>
<feature type="compositionally biased region" description="Low complexity" evidence="6">
    <location>
        <begin position="216"/>
        <end position="230"/>
    </location>
</feature>